<evidence type="ECO:0000313" key="2">
    <source>
        <dbReference type="EMBL" id="OEH75990.1"/>
    </source>
</evidence>
<feature type="compositionally biased region" description="Basic and acidic residues" evidence="1">
    <location>
        <begin position="58"/>
        <end position="74"/>
    </location>
</feature>
<protein>
    <submittedName>
        <fullName evidence="2">Uncharacterized protein</fullName>
    </submittedName>
</protein>
<organism evidence="2 3">
    <name type="scientific">Cyclospora cayetanensis</name>
    <dbReference type="NCBI Taxonomy" id="88456"/>
    <lineage>
        <taxon>Eukaryota</taxon>
        <taxon>Sar</taxon>
        <taxon>Alveolata</taxon>
        <taxon>Apicomplexa</taxon>
        <taxon>Conoidasida</taxon>
        <taxon>Coccidia</taxon>
        <taxon>Eucoccidiorida</taxon>
        <taxon>Eimeriorina</taxon>
        <taxon>Eimeriidae</taxon>
        <taxon>Cyclospora</taxon>
    </lineage>
</organism>
<dbReference type="InParanoid" id="A0A1D3CXS1"/>
<dbReference type="VEuPathDB" id="ToxoDB:cyc_06810"/>
<dbReference type="AlphaFoldDB" id="A0A1D3CXS1"/>
<gene>
    <name evidence="2" type="ORF">cyc_06810</name>
</gene>
<name>A0A1D3CXS1_9EIME</name>
<sequence length="130" mass="14328">MHFKYTEDGNAKQALVICRVCVRCAFKLNYDALRKETHREAMRERLQLRQQRLEQRLRRLEKQSRSQEKGRKESSLPGGARVTLRSSSEGWTALDGYPPAQTEALAAVLAGASAEASLATAIIANAGAAA</sequence>
<accession>A0A1D3CXS1</accession>
<dbReference type="Proteomes" id="UP000095192">
    <property type="component" value="Unassembled WGS sequence"/>
</dbReference>
<dbReference type="EMBL" id="JROU02001563">
    <property type="protein sequence ID" value="OEH75990.1"/>
    <property type="molecule type" value="Genomic_DNA"/>
</dbReference>
<feature type="region of interest" description="Disordered" evidence="1">
    <location>
        <begin position="58"/>
        <end position="84"/>
    </location>
</feature>
<comment type="caution">
    <text evidence="2">The sequence shown here is derived from an EMBL/GenBank/DDBJ whole genome shotgun (WGS) entry which is preliminary data.</text>
</comment>
<reference evidence="2 3" key="1">
    <citation type="journal article" date="2016" name="BMC Genomics">
        <title>Comparative genomics reveals Cyclospora cayetanensis possesses coccidia-like metabolism and invasion components but unique surface antigens.</title>
        <authorList>
            <person name="Liu S."/>
            <person name="Wang L."/>
            <person name="Zheng H."/>
            <person name="Xu Z."/>
            <person name="Roellig D.M."/>
            <person name="Li N."/>
            <person name="Frace M.A."/>
            <person name="Tang K."/>
            <person name="Arrowood M.J."/>
            <person name="Moss D.M."/>
            <person name="Zhang L."/>
            <person name="Feng Y."/>
            <person name="Xiao L."/>
        </authorList>
    </citation>
    <scope>NUCLEOTIDE SEQUENCE [LARGE SCALE GENOMIC DNA]</scope>
    <source>
        <strain evidence="2 3">CHN_HEN01</strain>
    </source>
</reference>
<evidence type="ECO:0000256" key="1">
    <source>
        <dbReference type="SAM" id="MobiDB-lite"/>
    </source>
</evidence>
<evidence type="ECO:0000313" key="3">
    <source>
        <dbReference type="Proteomes" id="UP000095192"/>
    </source>
</evidence>
<proteinExistence type="predicted"/>
<keyword evidence="3" id="KW-1185">Reference proteome</keyword>